<dbReference type="EMBL" id="JAGGLB010000011">
    <property type="protein sequence ID" value="MBP1992033.1"/>
    <property type="molecule type" value="Genomic_DNA"/>
</dbReference>
<reference evidence="1 2" key="1">
    <citation type="submission" date="2021-03" db="EMBL/GenBank/DDBJ databases">
        <title>Genomic Encyclopedia of Type Strains, Phase IV (KMG-IV): sequencing the most valuable type-strain genomes for metagenomic binning, comparative biology and taxonomic classification.</title>
        <authorList>
            <person name="Goeker M."/>
        </authorList>
    </citation>
    <scope>NUCLEOTIDE SEQUENCE [LARGE SCALE GENOMIC DNA]</scope>
    <source>
        <strain evidence="1 2">DSM 26048</strain>
    </source>
</reference>
<dbReference type="Gene3D" id="3.40.50.1000">
    <property type="entry name" value="HAD superfamily/HAD-like"/>
    <property type="match status" value="1"/>
</dbReference>
<keyword evidence="2" id="KW-1185">Reference proteome</keyword>
<dbReference type="GO" id="GO:0016787">
    <property type="term" value="F:hydrolase activity"/>
    <property type="evidence" value="ECO:0007669"/>
    <property type="project" value="UniProtKB-KW"/>
</dbReference>
<keyword evidence="1" id="KW-0378">Hydrolase</keyword>
<dbReference type="SFLD" id="SFLDG01140">
    <property type="entry name" value="C2.B:_Phosphomannomutase_and_P"/>
    <property type="match status" value="1"/>
</dbReference>
<sequence length="245" mass="27017">MGTYKLLALDMDGTLLNEESLISEENRQAIHAALEAGVTVIFSTGRGVQSALPFAVELGLQTPMITANGSEIWRAPGNLLKRHKLSADLVRRLHTVAVKYDSWWWAYAVEGMYNTENWIEDIDSPEWLKFGFFTENLTVLSEIRQLVAAWGELEITNSHPSNLEINPRGISKASGLLELCEVLNISMSEVVAMGDSENDTAMIRKAGLGVAMGNAQEGVKLIADHVTVTNNEHAVAKIIYDYILT</sequence>
<protein>
    <submittedName>
        <fullName evidence="1">HAD superfamily hydrolase (TIGR01484 family)</fullName>
    </submittedName>
</protein>
<dbReference type="Gene3D" id="3.30.1240.10">
    <property type="match status" value="1"/>
</dbReference>
<dbReference type="SFLD" id="SFLDS00003">
    <property type="entry name" value="Haloacid_Dehalogenase"/>
    <property type="match status" value="1"/>
</dbReference>
<accession>A0ABS4IWS3</accession>
<dbReference type="Proteomes" id="UP001519287">
    <property type="component" value="Unassembled WGS sequence"/>
</dbReference>
<dbReference type="InterPro" id="IPR023214">
    <property type="entry name" value="HAD_sf"/>
</dbReference>
<dbReference type="PANTHER" id="PTHR10000">
    <property type="entry name" value="PHOSPHOSERINE PHOSPHATASE"/>
    <property type="match status" value="1"/>
</dbReference>
<dbReference type="CDD" id="cd07516">
    <property type="entry name" value="HAD_Pase"/>
    <property type="match status" value="1"/>
</dbReference>
<organism evidence="1 2">
    <name type="scientific">Paenibacillus eucommiae</name>
    <dbReference type="NCBI Taxonomy" id="1355755"/>
    <lineage>
        <taxon>Bacteria</taxon>
        <taxon>Bacillati</taxon>
        <taxon>Bacillota</taxon>
        <taxon>Bacilli</taxon>
        <taxon>Bacillales</taxon>
        <taxon>Paenibacillaceae</taxon>
        <taxon>Paenibacillus</taxon>
    </lineage>
</organism>
<dbReference type="PROSITE" id="PS01229">
    <property type="entry name" value="COF_2"/>
    <property type="match status" value="1"/>
</dbReference>
<dbReference type="NCBIfam" id="TIGR01484">
    <property type="entry name" value="HAD-SF-IIB"/>
    <property type="match status" value="1"/>
</dbReference>
<name>A0ABS4IWS3_9BACL</name>
<dbReference type="InterPro" id="IPR036412">
    <property type="entry name" value="HAD-like_sf"/>
</dbReference>
<evidence type="ECO:0000313" key="2">
    <source>
        <dbReference type="Proteomes" id="UP001519287"/>
    </source>
</evidence>
<proteinExistence type="predicted"/>
<dbReference type="Pfam" id="PF08282">
    <property type="entry name" value="Hydrolase_3"/>
    <property type="match status" value="1"/>
</dbReference>
<dbReference type="InterPro" id="IPR006379">
    <property type="entry name" value="HAD-SF_hydro_IIB"/>
</dbReference>
<gene>
    <name evidence="1" type="ORF">J2Z66_003641</name>
</gene>
<dbReference type="RefSeq" id="WP_209972747.1">
    <property type="nucleotide sequence ID" value="NZ_JAGGLB010000011.1"/>
</dbReference>
<comment type="caution">
    <text evidence="1">The sequence shown here is derived from an EMBL/GenBank/DDBJ whole genome shotgun (WGS) entry which is preliminary data.</text>
</comment>
<dbReference type="PANTHER" id="PTHR10000:SF55">
    <property type="entry name" value="5-AMINO-6-(5-PHOSPHO-D-RIBITYLAMINO)URACIL PHOSPHATASE YCSE"/>
    <property type="match status" value="1"/>
</dbReference>
<dbReference type="SUPFAM" id="SSF56784">
    <property type="entry name" value="HAD-like"/>
    <property type="match status" value="1"/>
</dbReference>
<evidence type="ECO:0000313" key="1">
    <source>
        <dbReference type="EMBL" id="MBP1992033.1"/>
    </source>
</evidence>
<dbReference type="PROSITE" id="PS01228">
    <property type="entry name" value="COF_1"/>
    <property type="match status" value="1"/>
</dbReference>